<dbReference type="Pfam" id="PF13560">
    <property type="entry name" value="HTH_31"/>
    <property type="match status" value="1"/>
</dbReference>
<dbReference type="Gene3D" id="3.30.450.180">
    <property type="match status" value="1"/>
</dbReference>
<name>A0A010Z5M6_9ACTN</name>
<dbReference type="RefSeq" id="WP_035852576.1">
    <property type="nucleotide sequence ID" value="NZ_KK073874.1"/>
</dbReference>
<gene>
    <name evidence="2" type="ORF">CryarDRAFT_3847</name>
</gene>
<keyword evidence="3" id="KW-1185">Reference proteome</keyword>
<dbReference type="PANTHER" id="PTHR35010">
    <property type="entry name" value="BLL4672 PROTEIN-RELATED"/>
    <property type="match status" value="1"/>
</dbReference>
<dbReference type="Pfam" id="PF17765">
    <property type="entry name" value="MLTR_LBD"/>
    <property type="match status" value="1"/>
</dbReference>
<feature type="domain" description="HTH cro/C1-type" evidence="1">
    <location>
        <begin position="9"/>
        <end position="81"/>
    </location>
</feature>
<dbReference type="EMBL" id="JFBT01000001">
    <property type="protein sequence ID" value="EXG82648.1"/>
    <property type="molecule type" value="Genomic_DNA"/>
</dbReference>
<dbReference type="Proteomes" id="UP000021053">
    <property type="component" value="Unassembled WGS sequence"/>
</dbReference>
<evidence type="ECO:0000313" key="3">
    <source>
        <dbReference type="Proteomes" id="UP000021053"/>
    </source>
</evidence>
<dbReference type="InterPro" id="IPR010982">
    <property type="entry name" value="Lambda_DNA-bd_dom_sf"/>
</dbReference>
<comment type="caution">
    <text evidence="2">The sequence shown here is derived from an EMBL/GenBank/DDBJ whole genome shotgun (WGS) entry which is preliminary data.</text>
</comment>
<reference evidence="2 3" key="1">
    <citation type="submission" date="2013-07" db="EMBL/GenBank/DDBJ databases">
        <authorList>
            <consortium name="DOE Joint Genome Institute"/>
            <person name="Eisen J."/>
            <person name="Huntemann M."/>
            <person name="Han J."/>
            <person name="Chen A."/>
            <person name="Kyrpides N."/>
            <person name="Mavromatis K."/>
            <person name="Markowitz V."/>
            <person name="Palaniappan K."/>
            <person name="Ivanova N."/>
            <person name="Schaumberg A."/>
            <person name="Pati A."/>
            <person name="Liolios K."/>
            <person name="Nordberg H.P."/>
            <person name="Cantor M.N."/>
            <person name="Hua S.X."/>
            <person name="Woyke T."/>
        </authorList>
    </citation>
    <scope>NUCLEOTIDE SEQUENCE [LARGE SCALE GENOMIC DNA]</scope>
    <source>
        <strain evidence="2 3">DSM 44712</strain>
    </source>
</reference>
<dbReference type="CDD" id="cd00093">
    <property type="entry name" value="HTH_XRE"/>
    <property type="match status" value="1"/>
</dbReference>
<dbReference type="GO" id="GO:0003677">
    <property type="term" value="F:DNA binding"/>
    <property type="evidence" value="ECO:0007669"/>
    <property type="project" value="InterPro"/>
</dbReference>
<evidence type="ECO:0000313" key="2">
    <source>
        <dbReference type="EMBL" id="EXG82648.1"/>
    </source>
</evidence>
<protein>
    <recommendedName>
        <fullName evidence="1">HTH cro/C1-type domain-containing protein</fullName>
    </recommendedName>
</protein>
<proteinExistence type="predicted"/>
<dbReference type="PATRIC" id="fig|927661.3.peg.3815"/>
<dbReference type="SUPFAM" id="SSF47413">
    <property type="entry name" value="lambda repressor-like DNA-binding domains"/>
    <property type="match status" value="1"/>
</dbReference>
<dbReference type="Gene3D" id="1.10.260.40">
    <property type="entry name" value="lambda repressor-like DNA-binding domains"/>
    <property type="match status" value="1"/>
</dbReference>
<dbReference type="HOGENOM" id="CLU_057862_2_1_11"/>
<dbReference type="InterPro" id="IPR041413">
    <property type="entry name" value="MLTR_LBD"/>
</dbReference>
<accession>A0A010Z5M6</accession>
<dbReference type="OrthoDB" id="4790304at2"/>
<sequence length="270" mass="29758">MEKRELGQFLRSRREVLTCADVGLPVTGRRRTPGLRREELAMLAGISTTWLTYLEQGRDVRASDQVLASLTRALRLSPAERAHVYALAGFPGPAAPAEPLAPHVGDVAGALGLHPAYVTAADYTLLTYNAAAEELFTGLPRIGNLARWLFTDPAARDLLPDWTEIAQDVLARLRAAQGRHPGEERFTRLVADLHEASPEVRDWWPRQDVRATRSGTKRVRHPRRGVLTLSYVSFQVADHPDQTLVVYLDPGAEQDESARSASGRSLDGLS</sequence>
<dbReference type="InterPro" id="IPR001387">
    <property type="entry name" value="Cro/C1-type_HTH"/>
</dbReference>
<dbReference type="PANTHER" id="PTHR35010:SF2">
    <property type="entry name" value="BLL4672 PROTEIN"/>
    <property type="match status" value="1"/>
</dbReference>
<dbReference type="AlphaFoldDB" id="A0A010Z5M6"/>
<organism evidence="2 3">
    <name type="scientific">Cryptosporangium arvum DSM 44712</name>
    <dbReference type="NCBI Taxonomy" id="927661"/>
    <lineage>
        <taxon>Bacteria</taxon>
        <taxon>Bacillati</taxon>
        <taxon>Actinomycetota</taxon>
        <taxon>Actinomycetes</taxon>
        <taxon>Cryptosporangiales</taxon>
        <taxon>Cryptosporangiaceae</taxon>
        <taxon>Cryptosporangium</taxon>
    </lineage>
</organism>
<dbReference type="SMART" id="SM00530">
    <property type="entry name" value="HTH_XRE"/>
    <property type="match status" value="1"/>
</dbReference>
<evidence type="ECO:0000259" key="1">
    <source>
        <dbReference type="SMART" id="SM00530"/>
    </source>
</evidence>